<feature type="chain" id="PRO_5045519261" evidence="1">
    <location>
        <begin position="26"/>
        <end position="116"/>
    </location>
</feature>
<gene>
    <name evidence="2" type="ORF">GCM10010968_18870</name>
</gene>
<comment type="caution">
    <text evidence="2">The sequence shown here is derived from an EMBL/GenBank/DDBJ whole genome shotgun (WGS) entry which is preliminary data.</text>
</comment>
<accession>A0ABQ2KLJ9</accession>
<reference evidence="3" key="1">
    <citation type="journal article" date="2019" name="Int. J. Syst. Evol. Microbiol.">
        <title>The Global Catalogue of Microorganisms (GCM) 10K type strain sequencing project: providing services to taxonomists for standard genome sequencing and annotation.</title>
        <authorList>
            <consortium name="The Broad Institute Genomics Platform"/>
            <consortium name="The Broad Institute Genome Sequencing Center for Infectious Disease"/>
            <person name="Wu L."/>
            <person name="Ma J."/>
        </authorList>
    </citation>
    <scope>NUCLEOTIDE SEQUENCE [LARGE SCALE GENOMIC DNA]</scope>
    <source>
        <strain evidence="3">CGMCC 1.6960</strain>
    </source>
</reference>
<dbReference type="Proteomes" id="UP000626982">
    <property type="component" value="Unassembled WGS sequence"/>
</dbReference>
<keyword evidence="1" id="KW-0732">Signal</keyword>
<keyword evidence="3" id="KW-1185">Reference proteome</keyword>
<proteinExistence type="predicted"/>
<sequence length="116" mass="12207">MHKKVLAAAAVAAFAVLAVAAPAQAAPPEKAAMNQEAYWEALGYGDCSKVELPDGVSSYTLPELTWPNDYSLLVLKAGSGDGARDVIMWPDSGVAYTHSTGKDLSHIISCTVERLS</sequence>
<name>A0ABQ2KLJ9_9MICO</name>
<organism evidence="2 3">
    <name type="scientific">Agrococcus terreus</name>
    <dbReference type="NCBI Taxonomy" id="574649"/>
    <lineage>
        <taxon>Bacteria</taxon>
        <taxon>Bacillati</taxon>
        <taxon>Actinomycetota</taxon>
        <taxon>Actinomycetes</taxon>
        <taxon>Micrococcales</taxon>
        <taxon>Microbacteriaceae</taxon>
        <taxon>Agrococcus</taxon>
    </lineage>
</organism>
<evidence type="ECO:0000313" key="2">
    <source>
        <dbReference type="EMBL" id="GGN85750.1"/>
    </source>
</evidence>
<dbReference type="RefSeq" id="WP_188717903.1">
    <property type="nucleotide sequence ID" value="NZ_BAABBD010000005.1"/>
</dbReference>
<evidence type="ECO:0000313" key="3">
    <source>
        <dbReference type="Proteomes" id="UP000626982"/>
    </source>
</evidence>
<evidence type="ECO:0000256" key="1">
    <source>
        <dbReference type="SAM" id="SignalP"/>
    </source>
</evidence>
<dbReference type="EMBL" id="BMLM01000001">
    <property type="protein sequence ID" value="GGN85750.1"/>
    <property type="molecule type" value="Genomic_DNA"/>
</dbReference>
<protein>
    <submittedName>
        <fullName evidence="2">Uncharacterized protein</fullName>
    </submittedName>
</protein>
<feature type="signal peptide" evidence="1">
    <location>
        <begin position="1"/>
        <end position="25"/>
    </location>
</feature>